<keyword evidence="2" id="KW-1185">Reference proteome</keyword>
<comment type="caution">
    <text evidence="1">The sequence shown here is derived from an EMBL/GenBank/DDBJ whole genome shotgun (WGS) entry which is preliminary data.</text>
</comment>
<sequence>LDVPSRLKLRVNKRLNEIEKETKFHVDFMIIEQGIHGAFGMFVYFGKDEAHVERERKTRYHNVHRSGHLSRTKEESFIRFLPRFAATTTFGRIALKVAEVNATYPLSAFISKVYANFLHIEKGINDANIIALIENKKNVECWDWIRENYQSETIHRVYEALRDDSNKLESFTTILMDLLRVTYILRHLGIDKESGFKSSNHNVEIFSHGNELVVLDGTLRSSFTVRRCDEFILKIDKYGENDENTIKMMNSMKRMQVEMV</sequence>
<gene>
    <name evidence="1" type="ORF">PFISCL1PPCAC_19215</name>
</gene>
<reference evidence="1" key="1">
    <citation type="submission" date="2023-10" db="EMBL/GenBank/DDBJ databases">
        <title>Genome assembly of Pristionchus species.</title>
        <authorList>
            <person name="Yoshida K."/>
            <person name="Sommer R.J."/>
        </authorList>
    </citation>
    <scope>NUCLEOTIDE SEQUENCE</scope>
    <source>
        <strain evidence="1">RS5133</strain>
    </source>
</reference>
<dbReference type="EMBL" id="BTSY01000005">
    <property type="protein sequence ID" value="GMT27918.1"/>
    <property type="molecule type" value="Genomic_DNA"/>
</dbReference>
<accession>A0AAV5W8P8</accession>
<evidence type="ECO:0000313" key="1">
    <source>
        <dbReference type="EMBL" id="GMT27918.1"/>
    </source>
</evidence>
<dbReference type="AlphaFoldDB" id="A0AAV5W8P8"/>
<protein>
    <submittedName>
        <fullName evidence="1">Uncharacterized protein</fullName>
    </submittedName>
</protein>
<dbReference type="Proteomes" id="UP001432322">
    <property type="component" value="Unassembled WGS sequence"/>
</dbReference>
<feature type="non-terminal residue" evidence="1">
    <location>
        <position position="1"/>
    </location>
</feature>
<proteinExistence type="predicted"/>
<organism evidence="1 2">
    <name type="scientific">Pristionchus fissidentatus</name>
    <dbReference type="NCBI Taxonomy" id="1538716"/>
    <lineage>
        <taxon>Eukaryota</taxon>
        <taxon>Metazoa</taxon>
        <taxon>Ecdysozoa</taxon>
        <taxon>Nematoda</taxon>
        <taxon>Chromadorea</taxon>
        <taxon>Rhabditida</taxon>
        <taxon>Rhabditina</taxon>
        <taxon>Diplogasteromorpha</taxon>
        <taxon>Diplogasteroidea</taxon>
        <taxon>Neodiplogasteridae</taxon>
        <taxon>Pristionchus</taxon>
    </lineage>
</organism>
<name>A0AAV5W8P8_9BILA</name>
<evidence type="ECO:0000313" key="2">
    <source>
        <dbReference type="Proteomes" id="UP001432322"/>
    </source>
</evidence>